<evidence type="ECO:0000259" key="4">
    <source>
        <dbReference type="PROSITE" id="PS51278"/>
    </source>
</evidence>
<dbReference type="EMBL" id="MDYQ01000135">
    <property type="protein sequence ID" value="PRP80902.1"/>
    <property type="molecule type" value="Genomic_DNA"/>
</dbReference>
<gene>
    <name evidence="5" type="ORF">PROFUN_11343</name>
</gene>
<dbReference type="InParanoid" id="A0A2P6NAC7"/>
<dbReference type="Gene3D" id="3.60.20.10">
    <property type="entry name" value="Glutamine Phosphoribosylpyrophosphate, subunit 1, domain 1"/>
    <property type="match status" value="1"/>
</dbReference>
<dbReference type="PROSITE" id="PS51278">
    <property type="entry name" value="GATASE_TYPE_2"/>
    <property type="match status" value="1"/>
</dbReference>
<evidence type="ECO:0000313" key="6">
    <source>
        <dbReference type="Proteomes" id="UP000241769"/>
    </source>
</evidence>
<organism evidence="5 6">
    <name type="scientific">Planoprotostelium fungivorum</name>
    <dbReference type="NCBI Taxonomy" id="1890364"/>
    <lineage>
        <taxon>Eukaryota</taxon>
        <taxon>Amoebozoa</taxon>
        <taxon>Evosea</taxon>
        <taxon>Variosea</taxon>
        <taxon>Cavosteliida</taxon>
        <taxon>Cavosteliaceae</taxon>
        <taxon>Planoprotostelium</taxon>
    </lineage>
</organism>
<dbReference type="GO" id="GO:0005737">
    <property type="term" value="C:cytoplasm"/>
    <property type="evidence" value="ECO:0007669"/>
    <property type="project" value="TreeGrafter"/>
</dbReference>
<feature type="transmembrane region" description="Helical" evidence="3">
    <location>
        <begin position="442"/>
        <end position="458"/>
    </location>
</feature>
<dbReference type="Proteomes" id="UP000241769">
    <property type="component" value="Unassembled WGS sequence"/>
</dbReference>
<feature type="domain" description="Glutamine amidotransferase type-2" evidence="4">
    <location>
        <begin position="2"/>
        <end position="321"/>
    </location>
</feature>
<dbReference type="PANTHER" id="PTHR43187">
    <property type="entry name" value="GLUTAMINE AMIDOTRANSFERASE DUG3-RELATED"/>
    <property type="match status" value="1"/>
</dbReference>
<evidence type="ECO:0000256" key="2">
    <source>
        <dbReference type="SAM" id="MobiDB-lite"/>
    </source>
</evidence>
<dbReference type="InterPro" id="IPR029055">
    <property type="entry name" value="Ntn_hydrolases_N"/>
</dbReference>
<comment type="caution">
    <text evidence="5">The sequence shown here is derived from an EMBL/GenBank/DDBJ whole genome shotgun (WGS) entry which is preliminary data.</text>
</comment>
<dbReference type="PANTHER" id="PTHR43187:SF1">
    <property type="entry name" value="GLUTAMINE AMIDOTRANSFERASE DUG3-RELATED"/>
    <property type="match status" value="1"/>
</dbReference>
<dbReference type="OrthoDB" id="14446at2759"/>
<protein>
    <submittedName>
        <fullName evidence="5">Glucosamine 6-phosphate synthetase</fullName>
    </submittedName>
</protein>
<keyword evidence="6" id="KW-1185">Reference proteome</keyword>
<dbReference type="GO" id="GO:0006751">
    <property type="term" value="P:glutathione catabolic process"/>
    <property type="evidence" value="ECO:0007669"/>
    <property type="project" value="TreeGrafter"/>
</dbReference>
<sequence>MCRWLVYIGDESVVLADLVTNPKHSQSFANPYMPYILESHPLRLNHRINGDGFVCNGVGWYHSQQENPCVFVSVKPSWNDLNLKRLSEAIESKCVFAHVRAASPGSAIVESNCHPFQFGRILFMHNGCIFNFESWKRKLIIDHLSDRTFQNINGSTDSEFVAALFMERLGTDPNPTWQSMKKSLLDTMELILELTAQSSDDPKPSSLNLAVTNGEAVVATRFRNSKNEEPPSLYYTKQPRYSCERKRSLSGNSVCVSQSPNIISMEDTNHSVVIASEPLSYNEEDWALVPKNHMVIITKTHRVLLEPIRFRPGLFFHNHLEDAQDEIYKGKADAIHRLERVVDRELARKGDVGSPMPGLGFYKSGFPRKMRFSSQEAFQLPTLRVEDITCEFRGRIEDKREEEKQEKRQEKKQEKRQEERAEEKRQEEKRGDLVIRIGRKDAVWITACIFVLICVLIVK</sequence>
<accession>A0A2P6NAC7</accession>
<dbReference type="InterPro" id="IPR026869">
    <property type="entry name" value="EgtC-like"/>
</dbReference>
<proteinExistence type="predicted"/>
<evidence type="ECO:0000256" key="3">
    <source>
        <dbReference type="SAM" id="Phobius"/>
    </source>
</evidence>
<evidence type="ECO:0000256" key="1">
    <source>
        <dbReference type="ARBA" id="ARBA00022962"/>
    </source>
</evidence>
<dbReference type="AlphaFoldDB" id="A0A2P6NAC7"/>
<dbReference type="Pfam" id="PF13230">
    <property type="entry name" value="GATase_4"/>
    <property type="match status" value="1"/>
</dbReference>
<dbReference type="CDD" id="cd01908">
    <property type="entry name" value="YafJ"/>
    <property type="match status" value="1"/>
</dbReference>
<dbReference type="GO" id="GO:0061672">
    <property type="term" value="C:glutathione hydrolase complex"/>
    <property type="evidence" value="ECO:0007669"/>
    <property type="project" value="TreeGrafter"/>
</dbReference>
<keyword evidence="1" id="KW-0315">Glutamine amidotransferase</keyword>
<dbReference type="STRING" id="1890364.A0A2P6NAC7"/>
<dbReference type="InterPro" id="IPR052373">
    <property type="entry name" value="Gamma-glu_amide_hydrolase"/>
</dbReference>
<name>A0A2P6NAC7_9EUKA</name>
<keyword evidence="3" id="KW-0812">Transmembrane</keyword>
<keyword evidence="3" id="KW-1133">Transmembrane helix</keyword>
<reference evidence="5 6" key="1">
    <citation type="journal article" date="2018" name="Genome Biol. Evol.">
        <title>Multiple Roots of Fruiting Body Formation in Amoebozoa.</title>
        <authorList>
            <person name="Hillmann F."/>
            <person name="Forbes G."/>
            <person name="Novohradska S."/>
            <person name="Ferling I."/>
            <person name="Riege K."/>
            <person name="Groth M."/>
            <person name="Westermann M."/>
            <person name="Marz M."/>
            <person name="Spaller T."/>
            <person name="Winckler T."/>
            <person name="Schaap P."/>
            <person name="Glockner G."/>
        </authorList>
    </citation>
    <scope>NUCLEOTIDE SEQUENCE [LARGE SCALE GENOMIC DNA]</scope>
    <source>
        <strain evidence="5 6">Jena</strain>
    </source>
</reference>
<dbReference type="InterPro" id="IPR017932">
    <property type="entry name" value="GATase_2_dom"/>
</dbReference>
<evidence type="ECO:0000313" key="5">
    <source>
        <dbReference type="EMBL" id="PRP80902.1"/>
    </source>
</evidence>
<dbReference type="SUPFAM" id="SSF56235">
    <property type="entry name" value="N-terminal nucleophile aminohydrolases (Ntn hydrolases)"/>
    <property type="match status" value="1"/>
</dbReference>
<feature type="region of interest" description="Disordered" evidence="2">
    <location>
        <begin position="399"/>
        <end position="429"/>
    </location>
</feature>
<dbReference type="GO" id="GO:0008242">
    <property type="term" value="F:omega peptidase activity"/>
    <property type="evidence" value="ECO:0007669"/>
    <property type="project" value="TreeGrafter"/>
</dbReference>
<keyword evidence="3" id="KW-0472">Membrane</keyword>